<evidence type="ECO:0000313" key="4">
    <source>
        <dbReference type="EMBL" id="KAG2222466.1"/>
    </source>
</evidence>
<dbReference type="Pfam" id="PF00069">
    <property type="entry name" value="Pkinase"/>
    <property type="match status" value="1"/>
</dbReference>
<evidence type="ECO:0000259" key="3">
    <source>
        <dbReference type="PROSITE" id="PS50011"/>
    </source>
</evidence>
<accession>A0A8H7S6G2</accession>
<dbReference type="SUPFAM" id="SSF56112">
    <property type="entry name" value="Protein kinase-like (PK-like)"/>
    <property type="match status" value="1"/>
</dbReference>
<evidence type="ECO:0000256" key="1">
    <source>
        <dbReference type="PROSITE-ProRule" id="PRU10141"/>
    </source>
</evidence>
<feature type="compositionally biased region" description="Low complexity" evidence="2">
    <location>
        <begin position="724"/>
        <end position="739"/>
    </location>
</feature>
<feature type="non-terminal residue" evidence="4">
    <location>
        <position position="1"/>
    </location>
</feature>
<dbReference type="SMART" id="SM00220">
    <property type="entry name" value="S_TKc"/>
    <property type="match status" value="1"/>
</dbReference>
<keyword evidence="1" id="KW-0547">Nucleotide-binding</keyword>
<dbReference type="InterPro" id="IPR011009">
    <property type="entry name" value="Kinase-like_dom_sf"/>
</dbReference>
<evidence type="ECO:0000256" key="2">
    <source>
        <dbReference type="SAM" id="MobiDB-lite"/>
    </source>
</evidence>
<dbReference type="GO" id="GO:0005524">
    <property type="term" value="F:ATP binding"/>
    <property type="evidence" value="ECO:0007669"/>
    <property type="project" value="UniProtKB-UniRule"/>
</dbReference>
<feature type="region of interest" description="Disordered" evidence="2">
    <location>
        <begin position="481"/>
        <end position="522"/>
    </location>
</feature>
<dbReference type="Proteomes" id="UP000646827">
    <property type="component" value="Unassembled WGS sequence"/>
</dbReference>
<dbReference type="InterPro" id="IPR050235">
    <property type="entry name" value="CK1_Ser-Thr_kinase"/>
</dbReference>
<dbReference type="AlphaFoldDB" id="A0A8H7S6G2"/>
<feature type="compositionally biased region" description="Polar residues" evidence="2">
    <location>
        <begin position="710"/>
        <end position="723"/>
    </location>
</feature>
<feature type="domain" description="Protein kinase" evidence="3">
    <location>
        <begin position="32"/>
        <end position="330"/>
    </location>
</feature>
<dbReference type="PROSITE" id="PS50011">
    <property type="entry name" value="PROTEIN_KINASE_DOM"/>
    <property type="match status" value="1"/>
</dbReference>
<feature type="region of interest" description="Disordered" evidence="2">
    <location>
        <begin position="436"/>
        <end position="466"/>
    </location>
</feature>
<feature type="region of interest" description="Disordered" evidence="2">
    <location>
        <begin position="376"/>
        <end position="412"/>
    </location>
</feature>
<dbReference type="PROSITE" id="PS00107">
    <property type="entry name" value="PROTEIN_KINASE_ATP"/>
    <property type="match status" value="1"/>
</dbReference>
<feature type="region of interest" description="Disordered" evidence="2">
    <location>
        <begin position="337"/>
        <end position="356"/>
    </location>
</feature>
<organism evidence="4 5">
    <name type="scientific">Circinella minor</name>
    <dbReference type="NCBI Taxonomy" id="1195481"/>
    <lineage>
        <taxon>Eukaryota</taxon>
        <taxon>Fungi</taxon>
        <taxon>Fungi incertae sedis</taxon>
        <taxon>Mucoromycota</taxon>
        <taxon>Mucoromycotina</taxon>
        <taxon>Mucoromycetes</taxon>
        <taxon>Mucorales</taxon>
        <taxon>Lichtheimiaceae</taxon>
        <taxon>Circinella</taxon>
    </lineage>
</organism>
<evidence type="ECO:0000313" key="5">
    <source>
        <dbReference type="Proteomes" id="UP000646827"/>
    </source>
</evidence>
<gene>
    <name evidence="4" type="ORF">INT45_013379</name>
</gene>
<dbReference type="InterPro" id="IPR017441">
    <property type="entry name" value="Protein_kinase_ATP_BS"/>
</dbReference>
<reference evidence="4 5" key="1">
    <citation type="submission" date="2020-12" db="EMBL/GenBank/DDBJ databases">
        <title>Metabolic potential, ecology and presence of endohyphal bacteria is reflected in genomic diversity of Mucoromycotina.</title>
        <authorList>
            <person name="Muszewska A."/>
            <person name="Okrasinska A."/>
            <person name="Steczkiewicz K."/>
            <person name="Drgas O."/>
            <person name="Orlowska M."/>
            <person name="Perlinska-Lenart U."/>
            <person name="Aleksandrzak-Piekarczyk T."/>
            <person name="Szatraj K."/>
            <person name="Zielenkiewicz U."/>
            <person name="Pilsyk S."/>
            <person name="Malc E."/>
            <person name="Mieczkowski P."/>
            <person name="Kruszewska J.S."/>
            <person name="Biernat P."/>
            <person name="Pawlowska J."/>
        </authorList>
    </citation>
    <scope>NUCLEOTIDE SEQUENCE [LARGE SCALE GENOMIC DNA]</scope>
    <source>
        <strain evidence="4 5">CBS 142.35</strain>
    </source>
</reference>
<dbReference type="GO" id="GO:0004672">
    <property type="term" value="F:protein kinase activity"/>
    <property type="evidence" value="ECO:0007669"/>
    <property type="project" value="InterPro"/>
</dbReference>
<feature type="binding site" evidence="1">
    <location>
        <position position="61"/>
    </location>
    <ligand>
        <name>ATP</name>
        <dbReference type="ChEBI" id="CHEBI:30616"/>
    </ligand>
</feature>
<name>A0A8H7S6G2_9FUNG</name>
<feature type="compositionally biased region" description="Polar residues" evidence="2">
    <location>
        <begin position="551"/>
        <end position="561"/>
    </location>
</feature>
<keyword evidence="5" id="KW-1185">Reference proteome</keyword>
<comment type="caution">
    <text evidence="4">The sequence shown here is derived from an EMBL/GenBank/DDBJ whole genome shotgun (WGS) entry which is preliminary data.</text>
</comment>
<feature type="compositionally biased region" description="Polar residues" evidence="2">
    <location>
        <begin position="639"/>
        <end position="660"/>
    </location>
</feature>
<dbReference type="EMBL" id="JAEPRB010000082">
    <property type="protein sequence ID" value="KAG2222466.1"/>
    <property type="molecule type" value="Genomic_DNA"/>
</dbReference>
<proteinExistence type="predicted"/>
<dbReference type="OrthoDB" id="5979581at2759"/>
<dbReference type="PANTHER" id="PTHR11909">
    <property type="entry name" value="CASEIN KINASE-RELATED"/>
    <property type="match status" value="1"/>
</dbReference>
<keyword evidence="1" id="KW-0067">ATP-binding</keyword>
<dbReference type="InterPro" id="IPR000719">
    <property type="entry name" value="Prot_kinase_dom"/>
</dbReference>
<feature type="compositionally biased region" description="Polar residues" evidence="2">
    <location>
        <begin position="481"/>
        <end position="491"/>
    </location>
</feature>
<feature type="compositionally biased region" description="Polar residues" evidence="2">
    <location>
        <begin position="616"/>
        <end position="630"/>
    </location>
</feature>
<feature type="compositionally biased region" description="Polar residues" evidence="2">
    <location>
        <begin position="670"/>
        <end position="695"/>
    </location>
</feature>
<feature type="compositionally biased region" description="Polar residues" evidence="2">
    <location>
        <begin position="401"/>
        <end position="412"/>
    </location>
</feature>
<protein>
    <recommendedName>
        <fullName evidence="3">Protein kinase domain-containing protein</fullName>
    </recommendedName>
</protein>
<sequence length="769" mass="87541">MTDRFGNSNSSIRSNCSDLSESSRNVIINERWKVLGKIGEGSFGEVFEGQDLKDGKIYAIKRERKSMRHPQLKRESEYYQLLGHGPGIPQCHWYGEFDEFNCIVLDLLGPSLKDIRQSMTPMPFDIIIELICQMVDIIQHVHCQGLVFRDIKPDNFLFAKECKVPEIKMVKLNPNEQHYEYEMNNARTVFDRWGQDNIKLYIIDFGLATFWRDTETDKPLPEAKPKRRNKIGTARYASINVHRGRMHARRDDLEGIAYILLDLVLGTLPWTGIQARNSAAGWDRMRVMKTDAYMPELLDGYPEGLVKFIDYTRKLKFAEDPNYELLKQFLRGSLPSGKYSKPTRSPFEKGANAEPRQPHRLAADMTLYFVDQHQKGDLGRQGGKQSTMKKTTIKESPLEENGSNESVKSKNNNWGLDSKKVGWYTYKHDEEPWEPEIDWEQNDGDKQANNISWGEDNPNASWGPSKDEPIVTKLATNESGWPSSVIRTDSGTGWDCMPSSQETNKGESMGTTCNKPDRWGNEPTNTTHSWATTMTANTNITPSNNTWGSTNQTFSQPDNTPNNNNNGWGNEATDTNSWATTTTADTTSNTWGSTKRPPQLDNSICNEKNGWGVTLEPQSTWESMQKNPPIQQQQQQQQPYSNNARSSLSNNKSSNTCNINHHNDKKHTNDTAVGTNQWNTWAANHSGKNQPSGINSSSSRRQQQPVSRSGTTNTNITTEPSGWNNLHQYQQQDNNNNNNEWVSTTGQDGWTKKLSHRQNPHQRGRRKQH</sequence>
<feature type="compositionally biased region" description="Low complexity" evidence="2">
    <location>
        <begin position="562"/>
        <end position="591"/>
    </location>
</feature>
<dbReference type="Gene3D" id="1.10.510.10">
    <property type="entry name" value="Transferase(Phosphotransferase) domain 1"/>
    <property type="match status" value="1"/>
</dbReference>
<feature type="compositionally biased region" description="Low complexity" evidence="2">
    <location>
        <begin position="696"/>
        <end position="709"/>
    </location>
</feature>
<feature type="compositionally biased region" description="Basic residues" evidence="2">
    <location>
        <begin position="753"/>
        <end position="769"/>
    </location>
</feature>
<feature type="compositionally biased region" description="Polar residues" evidence="2">
    <location>
        <begin position="447"/>
        <end position="462"/>
    </location>
</feature>
<feature type="region of interest" description="Disordered" evidence="2">
    <location>
        <begin position="551"/>
        <end position="769"/>
    </location>
</feature>